<dbReference type="Proteomes" id="UP000887565">
    <property type="component" value="Unplaced"/>
</dbReference>
<organism evidence="1 2">
    <name type="scientific">Romanomermis culicivorax</name>
    <name type="common">Nematode worm</name>
    <dbReference type="NCBI Taxonomy" id="13658"/>
    <lineage>
        <taxon>Eukaryota</taxon>
        <taxon>Metazoa</taxon>
        <taxon>Ecdysozoa</taxon>
        <taxon>Nematoda</taxon>
        <taxon>Enoplea</taxon>
        <taxon>Dorylaimia</taxon>
        <taxon>Mermithida</taxon>
        <taxon>Mermithoidea</taxon>
        <taxon>Mermithidae</taxon>
        <taxon>Romanomermis</taxon>
    </lineage>
</organism>
<proteinExistence type="predicted"/>
<dbReference type="WBParaSite" id="nRc.2.0.1.t44364-RA">
    <property type="protein sequence ID" value="nRc.2.0.1.t44364-RA"/>
    <property type="gene ID" value="nRc.2.0.1.g44364"/>
</dbReference>
<accession>A0A915L3M3</accession>
<protein>
    <submittedName>
        <fullName evidence="2">Uncharacterized protein</fullName>
    </submittedName>
</protein>
<name>A0A915L3M3_ROMCU</name>
<evidence type="ECO:0000313" key="2">
    <source>
        <dbReference type="WBParaSite" id="nRc.2.0.1.t44364-RA"/>
    </source>
</evidence>
<evidence type="ECO:0000313" key="1">
    <source>
        <dbReference type="Proteomes" id="UP000887565"/>
    </source>
</evidence>
<dbReference type="AlphaFoldDB" id="A0A915L3M3"/>
<keyword evidence="1" id="KW-1185">Reference proteome</keyword>
<reference evidence="2" key="1">
    <citation type="submission" date="2022-11" db="UniProtKB">
        <authorList>
            <consortium name="WormBaseParasite"/>
        </authorList>
    </citation>
    <scope>IDENTIFICATION</scope>
</reference>
<sequence length="90" mass="10562">MKKASKPKLTVRKQLVRWPKETSLPPELTREDNAEQMANMEETIEQVAKKFENLPDDSDQNQTMDASTQDYVDQRAQTPRVHHYHLKKLV</sequence>